<dbReference type="GO" id="GO:0005886">
    <property type="term" value="C:plasma membrane"/>
    <property type="evidence" value="ECO:0007669"/>
    <property type="project" value="UniProtKB-SubCell"/>
</dbReference>
<keyword evidence="3" id="KW-0813">Transport</keyword>
<dbReference type="PROSITE" id="PS50893">
    <property type="entry name" value="ABC_TRANSPORTER_2"/>
    <property type="match status" value="1"/>
</dbReference>
<evidence type="ECO:0000256" key="1">
    <source>
        <dbReference type="ARBA" id="ARBA00004417"/>
    </source>
</evidence>
<gene>
    <name evidence="11" type="ORF">Q4535_12880</name>
</gene>
<evidence type="ECO:0000256" key="7">
    <source>
        <dbReference type="ARBA" id="ARBA00022970"/>
    </source>
</evidence>
<evidence type="ECO:0000256" key="5">
    <source>
        <dbReference type="ARBA" id="ARBA00022741"/>
    </source>
</evidence>
<name>A0AAP4TZ69_9GAMM</name>
<accession>A0AAP4TZ69</accession>
<dbReference type="InterPro" id="IPR017871">
    <property type="entry name" value="ABC_transporter-like_CS"/>
</dbReference>
<keyword evidence="8" id="KW-0472">Membrane</keyword>
<dbReference type="InterPro" id="IPR027417">
    <property type="entry name" value="P-loop_NTPase"/>
</dbReference>
<evidence type="ECO:0000256" key="2">
    <source>
        <dbReference type="ARBA" id="ARBA00005417"/>
    </source>
</evidence>
<comment type="subcellular location">
    <subcellularLocation>
        <location evidence="1">Cell inner membrane</location>
        <topology evidence="1">Peripheral membrane protein</topology>
    </subcellularLocation>
</comment>
<dbReference type="EMBL" id="JAUORK010000018">
    <property type="protein sequence ID" value="MDO6673009.1"/>
    <property type="molecule type" value="Genomic_DNA"/>
</dbReference>
<keyword evidence="5" id="KW-0547">Nucleotide-binding</keyword>
<dbReference type="Proteomes" id="UP001170481">
    <property type="component" value="Unassembled WGS sequence"/>
</dbReference>
<evidence type="ECO:0000313" key="12">
    <source>
        <dbReference type="Proteomes" id="UP001170481"/>
    </source>
</evidence>
<keyword evidence="4" id="KW-1003">Cell membrane</keyword>
<dbReference type="SUPFAM" id="SSF52540">
    <property type="entry name" value="P-loop containing nucleoside triphosphate hydrolases"/>
    <property type="match status" value="1"/>
</dbReference>
<dbReference type="RefSeq" id="WP_082388174.1">
    <property type="nucleotide sequence ID" value="NZ_JAUORK010000018.1"/>
</dbReference>
<dbReference type="CDD" id="cd03262">
    <property type="entry name" value="ABC_HisP_GlnQ"/>
    <property type="match status" value="1"/>
</dbReference>
<keyword evidence="7" id="KW-0029">Amino-acid transport</keyword>
<dbReference type="InterPro" id="IPR030679">
    <property type="entry name" value="ABC_ATPase_HisP-typ"/>
</dbReference>
<dbReference type="Gene3D" id="3.40.50.300">
    <property type="entry name" value="P-loop containing nucleotide triphosphate hydrolases"/>
    <property type="match status" value="1"/>
</dbReference>
<dbReference type="InterPro" id="IPR003593">
    <property type="entry name" value="AAA+_ATPase"/>
</dbReference>
<evidence type="ECO:0000313" key="11">
    <source>
        <dbReference type="EMBL" id="MDO6673009.1"/>
    </source>
</evidence>
<dbReference type="PANTHER" id="PTHR43166">
    <property type="entry name" value="AMINO ACID IMPORT ATP-BINDING PROTEIN"/>
    <property type="match status" value="1"/>
</dbReference>
<evidence type="ECO:0000256" key="6">
    <source>
        <dbReference type="ARBA" id="ARBA00022840"/>
    </source>
</evidence>
<dbReference type="AlphaFoldDB" id="A0AAP4TZ69"/>
<reference evidence="11" key="1">
    <citation type="submission" date="2023-07" db="EMBL/GenBank/DDBJ databases">
        <title>Genome content predicts the carbon catabolic preferences of heterotrophic bacteria.</title>
        <authorList>
            <person name="Gralka M."/>
        </authorList>
    </citation>
    <scope>NUCLEOTIDE SEQUENCE</scope>
    <source>
        <strain evidence="11">C2R13</strain>
    </source>
</reference>
<dbReference type="PIRSF" id="PIRSF039085">
    <property type="entry name" value="ABC_ATPase_HisP"/>
    <property type="match status" value="1"/>
</dbReference>
<keyword evidence="6 11" id="KW-0067">ATP-binding</keyword>
<evidence type="ECO:0000256" key="4">
    <source>
        <dbReference type="ARBA" id="ARBA00022475"/>
    </source>
</evidence>
<proteinExistence type="inferred from homology"/>
<dbReference type="SMART" id="SM00382">
    <property type="entry name" value="AAA"/>
    <property type="match status" value="1"/>
</dbReference>
<dbReference type="InterPro" id="IPR050086">
    <property type="entry name" value="MetN_ABC_transporter-like"/>
</dbReference>
<protein>
    <submittedName>
        <fullName evidence="11">Amino acid ABC transporter ATP-binding protein</fullName>
    </submittedName>
</protein>
<evidence type="ECO:0000256" key="3">
    <source>
        <dbReference type="ARBA" id="ARBA00022448"/>
    </source>
</evidence>
<organism evidence="11 12">
    <name type="scientific">Cobetia amphilecti</name>
    <dbReference type="NCBI Taxonomy" id="1055104"/>
    <lineage>
        <taxon>Bacteria</taxon>
        <taxon>Pseudomonadati</taxon>
        <taxon>Pseudomonadota</taxon>
        <taxon>Gammaproteobacteria</taxon>
        <taxon>Oceanospirillales</taxon>
        <taxon>Halomonadaceae</taxon>
        <taxon>Cobetia</taxon>
    </lineage>
</organism>
<comment type="similarity">
    <text evidence="2">Belongs to the ABC transporter superfamily.</text>
</comment>
<dbReference type="PANTHER" id="PTHR43166:SF35">
    <property type="entry name" value="L-CYSTINE IMPORT ATP-BINDING PROTEIN TCYN"/>
    <property type="match status" value="1"/>
</dbReference>
<dbReference type="GO" id="GO:0005524">
    <property type="term" value="F:ATP binding"/>
    <property type="evidence" value="ECO:0007669"/>
    <property type="project" value="UniProtKB-KW"/>
</dbReference>
<sequence length="285" mass="31623">MTRSKNADSDGISQPPQARPDGQARPARVASNRVVVEASNIVKHYGDLAVLHDVSLRVKEGTVTTIIGASGSGKSTLLRCMNLLERPDRGELSIADEHVRFDRDSRGGLIGLDRRQIQRLRSKVTMVFQQFNLWPHLTVLGNVTEAPMRVKGMSRREATRIAEHYLERVGMLERADSYPAFLSGGQQQRVAIARALAMEPRVLLFDEPTSALDPERVSEVLGVIRSLADEGRTMLMVTHEMAFAREVSDQIVFLDEGRVGVAGSPAEVFEQTEHERCRRFIAPAA</sequence>
<feature type="region of interest" description="Disordered" evidence="9">
    <location>
        <begin position="1"/>
        <end position="29"/>
    </location>
</feature>
<evidence type="ECO:0000259" key="10">
    <source>
        <dbReference type="PROSITE" id="PS50893"/>
    </source>
</evidence>
<comment type="caution">
    <text evidence="11">The sequence shown here is derived from an EMBL/GenBank/DDBJ whole genome shotgun (WGS) entry which is preliminary data.</text>
</comment>
<dbReference type="GO" id="GO:0016887">
    <property type="term" value="F:ATP hydrolysis activity"/>
    <property type="evidence" value="ECO:0007669"/>
    <property type="project" value="InterPro"/>
</dbReference>
<dbReference type="PROSITE" id="PS00211">
    <property type="entry name" value="ABC_TRANSPORTER_1"/>
    <property type="match status" value="1"/>
</dbReference>
<dbReference type="GO" id="GO:0015424">
    <property type="term" value="F:ABC-type amino acid transporter activity"/>
    <property type="evidence" value="ECO:0007669"/>
    <property type="project" value="InterPro"/>
</dbReference>
<evidence type="ECO:0000256" key="9">
    <source>
        <dbReference type="SAM" id="MobiDB-lite"/>
    </source>
</evidence>
<dbReference type="InterPro" id="IPR003439">
    <property type="entry name" value="ABC_transporter-like_ATP-bd"/>
</dbReference>
<dbReference type="FunFam" id="3.40.50.300:FF:000020">
    <property type="entry name" value="Amino acid ABC transporter ATP-binding component"/>
    <property type="match status" value="1"/>
</dbReference>
<dbReference type="Pfam" id="PF00005">
    <property type="entry name" value="ABC_tran"/>
    <property type="match status" value="1"/>
</dbReference>
<feature type="domain" description="ABC transporter" evidence="10">
    <location>
        <begin position="36"/>
        <end position="281"/>
    </location>
</feature>
<evidence type="ECO:0000256" key="8">
    <source>
        <dbReference type="ARBA" id="ARBA00023136"/>
    </source>
</evidence>